<dbReference type="InterPro" id="IPR026030">
    <property type="entry name" value="Pur-cyt_permease_Fcy2/21/22"/>
</dbReference>
<gene>
    <name evidence="8" type="ORF">CCUS01_03674</name>
</gene>
<evidence type="ECO:0000313" key="8">
    <source>
        <dbReference type="EMBL" id="KAK1487329.1"/>
    </source>
</evidence>
<sequence length="544" mass="60542">MGLDCLEHRICAVFREKRSIAAIYGGATSRWPGTLEQNETILANCILLSRFEQVDHSSIVTVSDVAHAGDDAVSRSILVNPRRLSAPDWSRQTLAIPNQELKQATCQSNQIWRLNTVPLSLSFHFPFFGRNGRSERSQVTSTTIDFFRKSKNKGSLKSRTKFSYIHFVAHGQKPADDNHVGLTEFKLLLIAKYRYLRVVQEEPYKIVFDSRPCSHGGLHPRNKCVRSGISKFLSSTLSDLHCGGSSASAKLDRPSSFVRPRIPNCHPPDKIEQQRIYDLNWLSHHLFAILALYKIRNHGKSVTCNYTHNLKGRAINYAMAYFTTLCVWAELKNKALSRFRWESANQLDTSMHLLILPITFGMLGPSLFGLNLRDSSLIVLFFTLLSTLAPALLATLGPKTGMRSTIQARCSFGSVISPAKALPCIGANFVSLFASLVTTGLYSHDLKTASFYGIDAFLLITREPEDRMVPVLSSMRDLILRLPMAEANLTAGGTGCIHNRSTLTWFKLPSHGSDKAGPRAQLPPSEKIIVDDLLNAQQVGSRGR</sequence>
<dbReference type="AlphaFoldDB" id="A0AAI9VH94"/>
<dbReference type="PANTHER" id="PTHR31806">
    <property type="entry name" value="PURINE-CYTOSINE PERMEASE FCY2-RELATED"/>
    <property type="match status" value="1"/>
</dbReference>
<keyword evidence="6 7" id="KW-0472">Membrane</keyword>
<keyword evidence="9" id="KW-1185">Reference proteome</keyword>
<evidence type="ECO:0000256" key="5">
    <source>
        <dbReference type="ARBA" id="ARBA00022989"/>
    </source>
</evidence>
<feature type="transmembrane region" description="Helical" evidence="7">
    <location>
        <begin position="351"/>
        <end position="370"/>
    </location>
</feature>
<evidence type="ECO:0000256" key="2">
    <source>
        <dbReference type="ARBA" id="ARBA00008974"/>
    </source>
</evidence>
<keyword evidence="4 7" id="KW-0812">Transmembrane</keyword>
<comment type="caution">
    <text evidence="8">The sequence shown here is derived from an EMBL/GenBank/DDBJ whole genome shotgun (WGS) entry which is preliminary data.</text>
</comment>
<comment type="similarity">
    <text evidence="2">Belongs to the purine-cytosine permease (2.A.39) family.</text>
</comment>
<organism evidence="8 9">
    <name type="scientific">Colletotrichum cuscutae</name>
    <dbReference type="NCBI Taxonomy" id="1209917"/>
    <lineage>
        <taxon>Eukaryota</taxon>
        <taxon>Fungi</taxon>
        <taxon>Dikarya</taxon>
        <taxon>Ascomycota</taxon>
        <taxon>Pezizomycotina</taxon>
        <taxon>Sordariomycetes</taxon>
        <taxon>Hypocreomycetidae</taxon>
        <taxon>Glomerellales</taxon>
        <taxon>Glomerellaceae</taxon>
        <taxon>Colletotrichum</taxon>
        <taxon>Colletotrichum acutatum species complex</taxon>
    </lineage>
</organism>
<accession>A0AAI9VH94</accession>
<dbReference type="Gene3D" id="1.10.4160.10">
    <property type="entry name" value="Hydantoin permease"/>
    <property type="match status" value="1"/>
</dbReference>
<dbReference type="Proteomes" id="UP001239213">
    <property type="component" value="Unassembled WGS sequence"/>
</dbReference>
<proteinExistence type="inferred from homology"/>
<evidence type="ECO:0000256" key="6">
    <source>
        <dbReference type="ARBA" id="ARBA00023136"/>
    </source>
</evidence>
<keyword evidence="5 7" id="KW-1133">Transmembrane helix</keyword>
<protein>
    <submittedName>
        <fullName evidence="8">NCS1 nucleoside transporter</fullName>
    </submittedName>
</protein>
<feature type="transmembrane region" description="Helical" evidence="7">
    <location>
        <begin position="376"/>
        <end position="396"/>
    </location>
</feature>
<dbReference type="InterPro" id="IPR001248">
    <property type="entry name" value="Pur-cyt_permease"/>
</dbReference>
<reference evidence="8" key="1">
    <citation type="submission" date="2016-11" db="EMBL/GenBank/DDBJ databases">
        <title>The genome sequence of Colletotrichum cuscutae.</title>
        <authorList>
            <person name="Baroncelli R."/>
        </authorList>
    </citation>
    <scope>NUCLEOTIDE SEQUENCE</scope>
    <source>
        <strain evidence="8">IMI 304802</strain>
    </source>
</reference>
<evidence type="ECO:0000256" key="1">
    <source>
        <dbReference type="ARBA" id="ARBA00004141"/>
    </source>
</evidence>
<evidence type="ECO:0000256" key="3">
    <source>
        <dbReference type="ARBA" id="ARBA00022448"/>
    </source>
</evidence>
<feature type="transmembrane region" description="Helical" evidence="7">
    <location>
        <begin position="314"/>
        <end position="331"/>
    </location>
</feature>
<dbReference type="EMBL" id="MPDP01000057">
    <property type="protein sequence ID" value="KAK1487329.1"/>
    <property type="molecule type" value="Genomic_DNA"/>
</dbReference>
<dbReference type="GO" id="GO:0005886">
    <property type="term" value="C:plasma membrane"/>
    <property type="evidence" value="ECO:0007669"/>
    <property type="project" value="TreeGrafter"/>
</dbReference>
<evidence type="ECO:0000256" key="4">
    <source>
        <dbReference type="ARBA" id="ARBA00022692"/>
    </source>
</evidence>
<comment type="subcellular location">
    <subcellularLocation>
        <location evidence="1">Membrane</location>
        <topology evidence="1">Multi-pass membrane protein</topology>
    </subcellularLocation>
</comment>
<keyword evidence="3" id="KW-0813">Transport</keyword>
<evidence type="ECO:0000313" key="9">
    <source>
        <dbReference type="Proteomes" id="UP001239213"/>
    </source>
</evidence>
<dbReference type="PANTHER" id="PTHR31806:SF5">
    <property type="entry name" value="PURINE-CYTOSINE PERMEASE FCY21"/>
    <property type="match status" value="1"/>
</dbReference>
<dbReference type="Pfam" id="PF02133">
    <property type="entry name" value="Transp_cyt_pur"/>
    <property type="match status" value="1"/>
</dbReference>
<name>A0AAI9VH94_9PEZI</name>
<dbReference type="GO" id="GO:0022857">
    <property type="term" value="F:transmembrane transporter activity"/>
    <property type="evidence" value="ECO:0007669"/>
    <property type="project" value="InterPro"/>
</dbReference>
<evidence type="ECO:0000256" key="7">
    <source>
        <dbReference type="SAM" id="Phobius"/>
    </source>
</evidence>